<dbReference type="EMBL" id="VJVZ01000001">
    <property type="protein sequence ID" value="TRW27406.1"/>
    <property type="molecule type" value="Genomic_DNA"/>
</dbReference>
<evidence type="ECO:0000313" key="3">
    <source>
        <dbReference type="EMBL" id="TRW27406.1"/>
    </source>
</evidence>
<evidence type="ECO:0000313" key="4">
    <source>
        <dbReference type="Proteomes" id="UP000320643"/>
    </source>
</evidence>
<dbReference type="OrthoDB" id="241498at2"/>
<accession>A0A552VA97</accession>
<dbReference type="Gene3D" id="3.30.200.20">
    <property type="entry name" value="Phosphorylase Kinase, domain 1"/>
    <property type="match status" value="1"/>
</dbReference>
<dbReference type="Gene3D" id="3.90.1200.10">
    <property type="match status" value="1"/>
</dbReference>
<dbReference type="PANTHER" id="PTHR21064:SF6">
    <property type="entry name" value="AMINOGLYCOSIDE PHOSPHOTRANSFERASE DOMAIN-CONTAINING PROTEIN"/>
    <property type="match status" value="1"/>
</dbReference>
<dbReference type="InterPro" id="IPR011009">
    <property type="entry name" value="Kinase-like_dom_sf"/>
</dbReference>
<name>A0A552VA97_9FLAO</name>
<dbReference type="RefSeq" id="WP_143371632.1">
    <property type="nucleotide sequence ID" value="NZ_VJVZ01000001.1"/>
</dbReference>
<dbReference type="Pfam" id="PF01636">
    <property type="entry name" value="APH"/>
    <property type="match status" value="1"/>
</dbReference>
<dbReference type="SUPFAM" id="SSF56112">
    <property type="entry name" value="Protein kinase-like (PK-like)"/>
    <property type="match status" value="1"/>
</dbReference>
<sequence length="332" mass="38564">MSHFPVTSSILSKTHLNKFLIEKYNLPQETQTSLIKAGVAHTYLVNTGAERFVFRVYSLGWRTLTEINEEIRLLNLLHEHYIPVAYAVKDAVDNYIQELNAPEGNRHGVMFVFVEGDKLHNSPEELHYKVGALMGNLHKVTHNLKLDRITYTSKVLLEDSFEALKTFLTPSPELDFMENAQEHLLKTLQTADTAAIRQGVVHLDIWFDNISVAKNHRISLYDFDFCGNGWLCLDIAYYVLQLHSVERDEAICRGKVDSFLSGYESVTKISTEERRLLPHLGVVLYFFYLGVQSNRFDNWSNVFINETYMKRFVEVLVKRYYDMYLLNEITTY</sequence>
<keyword evidence="3" id="KW-0808">Transferase</keyword>
<comment type="similarity">
    <text evidence="1">Belongs to the pseudomonas-type ThrB family.</text>
</comment>
<organism evidence="3 4">
    <name type="scientific">Flavobacterium zepuense</name>
    <dbReference type="NCBI Taxonomy" id="2593302"/>
    <lineage>
        <taxon>Bacteria</taxon>
        <taxon>Pseudomonadati</taxon>
        <taxon>Bacteroidota</taxon>
        <taxon>Flavobacteriia</taxon>
        <taxon>Flavobacteriales</taxon>
        <taxon>Flavobacteriaceae</taxon>
        <taxon>Flavobacterium</taxon>
    </lineage>
</organism>
<dbReference type="GO" id="GO:0004413">
    <property type="term" value="F:homoserine kinase activity"/>
    <property type="evidence" value="ECO:0007669"/>
    <property type="project" value="TreeGrafter"/>
</dbReference>
<dbReference type="InterPro" id="IPR002575">
    <property type="entry name" value="Aminoglycoside_PTrfase"/>
</dbReference>
<gene>
    <name evidence="3" type="ORF">FMM05_01845</name>
</gene>
<dbReference type="AlphaFoldDB" id="A0A552VA97"/>
<dbReference type="GO" id="GO:0009088">
    <property type="term" value="P:threonine biosynthetic process"/>
    <property type="evidence" value="ECO:0007669"/>
    <property type="project" value="TreeGrafter"/>
</dbReference>
<proteinExistence type="inferred from homology"/>
<dbReference type="Proteomes" id="UP000320643">
    <property type="component" value="Unassembled WGS sequence"/>
</dbReference>
<evidence type="ECO:0000256" key="1">
    <source>
        <dbReference type="ARBA" id="ARBA00038240"/>
    </source>
</evidence>
<feature type="domain" description="Aminoglycoside phosphotransferase" evidence="2">
    <location>
        <begin position="35"/>
        <end position="249"/>
    </location>
</feature>
<comment type="caution">
    <text evidence="3">The sequence shown here is derived from an EMBL/GenBank/DDBJ whole genome shotgun (WGS) entry which is preliminary data.</text>
</comment>
<dbReference type="InterPro" id="IPR050249">
    <property type="entry name" value="Pseudomonas-type_ThrB"/>
</dbReference>
<protein>
    <submittedName>
        <fullName evidence="3">Phosphotransferase</fullName>
    </submittedName>
</protein>
<dbReference type="PANTHER" id="PTHR21064">
    <property type="entry name" value="AMINOGLYCOSIDE PHOSPHOTRANSFERASE DOMAIN-CONTAINING PROTEIN-RELATED"/>
    <property type="match status" value="1"/>
</dbReference>
<keyword evidence="4" id="KW-1185">Reference proteome</keyword>
<reference evidence="3 4" key="1">
    <citation type="submission" date="2019-07" db="EMBL/GenBank/DDBJ databases">
        <title>Flavobacterium sp. nov., isolated from glacier ice.</title>
        <authorList>
            <person name="Liu Q."/>
            <person name="Xin Y.-H."/>
        </authorList>
    </citation>
    <scope>NUCLEOTIDE SEQUENCE [LARGE SCALE GENOMIC DNA]</scope>
    <source>
        <strain evidence="3 4">ZT4R6</strain>
    </source>
</reference>
<evidence type="ECO:0000259" key="2">
    <source>
        <dbReference type="Pfam" id="PF01636"/>
    </source>
</evidence>